<evidence type="ECO:0000256" key="2">
    <source>
        <dbReference type="ARBA" id="ARBA00006236"/>
    </source>
</evidence>
<evidence type="ECO:0000256" key="7">
    <source>
        <dbReference type="ARBA" id="ARBA00023136"/>
    </source>
</evidence>
<dbReference type="InterPro" id="IPR036259">
    <property type="entry name" value="MFS_trans_sf"/>
</dbReference>
<proteinExistence type="inferred from homology"/>
<sequence>MPLPALNRSGHLSGAWLLVLALLAMTAPLSTDLYLPGFPRVQQDFAASASGVQLTLTAFLVGMAFGQLGFGSISDRFGRIVPLVCGTALALAASALAAVAPSLEVLIAARLVQGLGGAAGVVIARAIVVDLTRGTETARTMSLMMTVGGIAPILAPSIGAFLQGPIGWRGIMWTLAGLFAVMITSVGLVFRETRPREKRDGASPLRSLAHVVRVPRYVLFAALFATTFAVMMTYISASSFVYQNVLGFSAVGYGVAFGVNAAGLIAAGYISSRLARTVGPLRTVRVAVPLLLAFCALTLAVALLPGPSWLLAVPIWLSVTTVGFIMGNSTALALDAVRHVSGSGSAGLGFTQFVFGAAVSPLSGIGGAGTAVPMALLMTTAAAIAMLLLAAAARQGRTASA</sequence>
<evidence type="ECO:0000259" key="9">
    <source>
        <dbReference type="PROSITE" id="PS50850"/>
    </source>
</evidence>
<dbReference type="Gene3D" id="1.20.1720.10">
    <property type="entry name" value="Multidrug resistance protein D"/>
    <property type="match status" value="1"/>
</dbReference>
<evidence type="ECO:0000256" key="6">
    <source>
        <dbReference type="ARBA" id="ARBA00022989"/>
    </source>
</evidence>
<feature type="transmembrane region" description="Helical" evidence="8">
    <location>
        <begin position="140"/>
        <end position="164"/>
    </location>
</feature>
<accession>A0ABU5T7N1</accession>
<evidence type="ECO:0000256" key="3">
    <source>
        <dbReference type="ARBA" id="ARBA00022448"/>
    </source>
</evidence>
<evidence type="ECO:0000256" key="1">
    <source>
        <dbReference type="ARBA" id="ARBA00004651"/>
    </source>
</evidence>
<feature type="transmembrane region" description="Helical" evidence="8">
    <location>
        <begin position="106"/>
        <end position="128"/>
    </location>
</feature>
<name>A0ABU5T7N1_9MICC</name>
<feature type="transmembrane region" description="Helical" evidence="8">
    <location>
        <begin position="346"/>
        <end position="365"/>
    </location>
</feature>
<feature type="transmembrane region" description="Helical" evidence="8">
    <location>
        <begin position="283"/>
        <end position="303"/>
    </location>
</feature>
<keyword evidence="11" id="KW-1185">Reference proteome</keyword>
<comment type="similarity">
    <text evidence="2">Belongs to the major facilitator superfamily. Bcr/CmlA family.</text>
</comment>
<feature type="transmembrane region" description="Helical" evidence="8">
    <location>
        <begin position="371"/>
        <end position="393"/>
    </location>
</feature>
<feature type="transmembrane region" description="Helical" evidence="8">
    <location>
        <begin position="309"/>
        <end position="334"/>
    </location>
</feature>
<evidence type="ECO:0000256" key="5">
    <source>
        <dbReference type="ARBA" id="ARBA00022692"/>
    </source>
</evidence>
<keyword evidence="6 8" id="KW-1133">Transmembrane helix</keyword>
<dbReference type="EMBL" id="JAYGGQ010000010">
    <property type="protein sequence ID" value="MEA5455689.1"/>
    <property type="molecule type" value="Genomic_DNA"/>
</dbReference>
<organism evidence="10 11">
    <name type="scientific">Sinomonas terricola</name>
    <dbReference type="NCBI Taxonomy" id="3110330"/>
    <lineage>
        <taxon>Bacteria</taxon>
        <taxon>Bacillati</taxon>
        <taxon>Actinomycetota</taxon>
        <taxon>Actinomycetes</taxon>
        <taxon>Micrococcales</taxon>
        <taxon>Micrococcaceae</taxon>
        <taxon>Sinomonas</taxon>
    </lineage>
</organism>
<dbReference type="CDD" id="cd17320">
    <property type="entry name" value="MFS_MdfA_MDR_like"/>
    <property type="match status" value="1"/>
</dbReference>
<feature type="transmembrane region" description="Helical" evidence="8">
    <location>
        <begin position="80"/>
        <end position="100"/>
    </location>
</feature>
<feature type="domain" description="Major facilitator superfamily (MFS) profile" evidence="9">
    <location>
        <begin position="16"/>
        <end position="397"/>
    </location>
</feature>
<dbReference type="NCBIfam" id="TIGR00710">
    <property type="entry name" value="efflux_Bcr_CflA"/>
    <property type="match status" value="1"/>
</dbReference>
<dbReference type="SUPFAM" id="SSF103473">
    <property type="entry name" value="MFS general substrate transporter"/>
    <property type="match status" value="1"/>
</dbReference>
<dbReference type="InterPro" id="IPR011701">
    <property type="entry name" value="MFS"/>
</dbReference>
<feature type="transmembrane region" description="Helical" evidence="8">
    <location>
        <begin position="50"/>
        <end position="68"/>
    </location>
</feature>
<feature type="transmembrane region" description="Helical" evidence="8">
    <location>
        <begin position="170"/>
        <end position="190"/>
    </location>
</feature>
<dbReference type="Proteomes" id="UP001304769">
    <property type="component" value="Unassembled WGS sequence"/>
</dbReference>
<evidence type="ECO:0000256" key="8">
    <source>
        <dbReference type="SAM" id="Phobius"/>
    </source>
</evidence>
<dbReference type="InterPro" id="IPR020846">
    <property type="entry name" value="MFS_dom"/>
</dbReference>
<reference evidence="10 11" key="1">
    <citation type="submission" date="2023-12" db="EMBL/GenBank/DDBJ databases">
        <title>Sinomonas terricola sp. nov, isolated from litchi orchard soil in Guangdong, PR China.</title>
        <authorList>
            <person name="Jiaxin W."/>
            <person name="Yang Z."/>
            <person name="Honghui Z."/>
        </authorList>
    </citation>
    <scope>NUCLEOTIDE SEQUENCE [LARGE SCALE GENOMIC DNA]</scope>
    <source>
        <strain evidence="10 11">JGH33</strain>
    </source>
</reference>
<evidence type="ECO:0000313" key="11">
    <source>
        <dbReference type="Proteomes" id="UP001304769"/>
    </source>
</evidence>
<protein>
    <submittedName>
        <fullName evidence="10">Multidrug effflux MFS transporter</fullName>
    </submittedName>
</protein>
<dbReference type="InterPro" id="IPR004812">
    <property type="entry name" value="Efflux_drug-R_Bcr/CmlA"/>
</dbReference>
<dbReference type="Pfam" id="PF07690">
    <property type="entry name" value="MFS_1"/>
    <property type="match status" value="1"/>
</dbReference>
<comment type="subcellular location">
    <subcellularLocation>
        <location evidence="1">Cell membrane</location>
        <topology evidence="1">Multi-pass membrane protein</topology>
    </subcellularLocation>
</comment>
<feature type="transmembrane region" description="Helical" evidence="8">
    <location>
        <begin position="248"/>
        <end position="271"/>
    </location>
</feature>
<keyword evidence="7 8" id="KW-0472">Membrane</keyword>
<keyword evidence="3" id="KW-0813">Transport</keyword>
<feature type="transmembrane region" description="Helical" evidence="8">
    <location>
        <begin position="217"/>
        <end position="242"/>
    </location>
</feature>
<dbReference type="PANTHER" id="PTHR23502">
    <property type="entry name" value="MAJOR FACILITATOR SUPERFAMILY"/>
    <property type="match status" value="1"/>
</dbReference>
<evidence type="ECO:0000313" key="10">
    <source>
        <dbReference type="EMBL" id="MEA5455689.1"/>
    </source>
</evidence>
<dbReference type="RefSeq" id="WP_323279571.1">
    <property type="nucleotide sequence ID" value="NZ_JAYGGQ010000010.1"/>
</dbReference>
<gene>
    <name evidence="10" type="ORF">SPF06_13225</name>
</gene>
<evidence type="ECO:0000256" key="4">
    <source>
        <dbReference type="ARBA" id="ARBA00022475"/>
    </source>
</evidence>
<keyword evidence="4" id="KW-1003">Cell membrane</keyword>
<keyword evidence="5 8" id="KW-0812">Transmembrane</keyword>
<comment type="caution">
    <text evidence="10">The sequence shown here is derived from an EMBL/GenBank/DDBJ whole genome shotgun (WGS) entry which is preliminary data.</text>
</comment>
<dbReference type="PROSITE" id="PS50850">
    <property type="entry name" value="MFS"/>
    <property type="match status" value="1"/>
</dbReference>
<dbReference type="PANTHER" id="PTHR23502:SF132">
    <property type="entry name" value="POLYAMINE TRANSPORTER 2-RELATED"/>
    <property type="match status" value="1"/>
</dbReference>